<proteinExistence type="predicted"/>
<dbReference type="EMBL" id="JBHSKI010000003">
    <property type="protein sequence ID" value="MFC5170654.1"/>
    <property type="molecule type" value="Genomic_DNA"/>
</dbReference>
<accession>A0ABW0B0D5</accession>
<reference evidence="2" key="1">
    <citation type="journal article" date="2019" name="Int. J. Syst. Evol. Microbiol.">
        <title>The Global Catalogue of Microorganisms (GCM) 10K type strain sequencing project: providing services to taxonomists for standard genome sequencing and annotation.</title>
        <authorList>
            <consortium name="The Broad Institute Genomics Platform"/>
            <consortium name="The Broad Institute Genome Sequencing Center for Infectious Disease"/>
            <person name="Wu L."/>
            <person name="Ma J."/>
        </authorList>
    </citation>
    <scope>NUCLEOTIDE SEQUENCE [LARGE SCALE GENOMIC DNA]</scope>
    <source>
        <strain evidence="2">CGMCC 4.1721</strain>
    </source>
</reference>
<name>A0ABW0B0D5_9ACTN</name>
<protein>
    <recommendedName>
        <fullName evidence="3">Integrase</fullName>
    </recommendedName>
</protein>
<evidence type="ECO:0000313" key="1">
    <source>
        <dbReference type="EMBL" id="MFC5170654.1"/>
    </source>
</evidence>
<organism evidence="1 2">
    <name type="scientific">Streptomyces mutomycini</name>
    <dbReference type="NCBI Taxonomy" id="284036"/>
    <lineage>
        <taxon>Bacteria</taxon>
        <taxon>Bacillati</taxon>
        <taxon>Actinomycetota</taxon>
        <taxon>Actinomycetes</taxon>
        <taxon>Kitasatosporales</taxon>
        <taxon>Streptomycetaceae</taxon>
        <taxon>Streptomyces</taxon>
    </lineage>
</organism>
<evidence type="ECO:0000313" key="2">
    <source>
        <dbReference type="Proteomes" id="UP001596208"/>
    </source>
</evidence>
<dbReference type="Proteomes" id="UP001596208">
    <property type="component" value="Unassembled WGS sequence"/>
</dbReference>
<comment type="caution">
    <text evidence="1">The sequence shown here is derived from an EMBL/GenBank/DDBJ whole genome shotgun (WGS) entry which is preliminary data.</text>
</comment>
<dbReference type="RefSeq" id="WP_157840949.1">
    <property type="nucleotide sequence ID" value="NZ_JBHSKI010000003.1"/>
</dbReference>
<gene>
    <name evidence="1" type="ORF">ACFPRK_08625</name>
</gene>
<keyword evidence="2" id="KW-1185">Reference proteome</keyword>
<evidence type="ECO:0008006" key="3">
    <source>
        <dbReference type="Google" id="ProtNLM"/>
    </source>
</evidence>
<sequence length="320" mass="35303">MPHLHRHSPNCHPEDCGAHDAYVRLGSWTAPGSPYKLLSGSFSPEAKRHYRGYVTDWLNWCDAGRDTLDPYTCDRAQIAVWISDRHQDSPLATRAVMVSAVTSFYGHLLELGVADGVEKSLTRARLAGAPVPTDPQRTGLRGQGPRWFMQAADRLTGRDAHRNRAICYLLLNQHFGHEKLRPGTILLMDVDNGTNEGFRTTWRIKPKNADVSAVTTVTISRDAARLLDTYTGRQPDGTLAPDPGQDQRVWNPEHGTRPSAGALFTTTANRARGARLARSDSINRIVNSVVLDHEELGPYAAQLTADFIAATPPPLEDAEK</sequence>